<dbReference type="SUPFAM" id="SSF52540">
    <property type="entry name" value="P-loop containing nucleoside triphosphate hydrolases"/>
    <property type="match status" value="1"/>
</dbReference>
<dbReference type="InterPro" id="IPR002182">
    <property type="entry name" value="NB-ARC"/>
</dbReference>
<keyword evidence="3" id="KW-1185">Reference proteome</keyword>
<dbReference type="InterPro" id="IPR027417">
    <property type="entry name" value="P-loop_NTPase"/>
</dbReference>
<dbReference type="Pfam" id="PF13374">
    <property type="entry name" value="TPR_10"/>
    <property type="match status" value="2"/>
</dbReference>
<dbReference type="InterPro" id="IPR053137">
    <property type="entry name" value="NLR-like"/>
</dbReference>
<proteinExistence type="predicted"/>
<dbReference type="GO" id="GO:0043531">
    <property type="term" value="F:ADP binding"/>
    <property type="evidence" value="ECO:0007669"/>
    <property type="project" value="InterPro"/>
</dbReference>
<dbReference type="Gene3D" id="3.40.50.300">
    <property type="entry name" value="P-loop containing nucleotide triphosphate hydrolases"/>
    <property type="match status" value="1"/>
</dbReference>
<dbReference type="OrthoDB" id="1658288at2759"/>
<dbReference type="Proteomes" id="UP000305067">
    <property type="component" value="Unassembled WGS sequence"/>
</dbReference>
<dbReference type="Gene3D" id="1.25.40.10">
    <property type="entry name" value="Tetratricopeptide repeat domain"/>
    <property type="match status" value="1"/>
</dbReference>
<dbReference type="PANTHER" id="PTHR46082">
    <property type="entry name" value="ATP/GTP-BINDING PROTEIN-RELATED"/>
    <property type="match status" value="1"/>
</dbReference>
<reference evidence="2 3" key="1">
    <citation type="journal article" date="2019" name="Nat. Ecol. Evol.">
        <title>Megaphylogeny resolves global patterns of mushroom evolution.</title>
        <authorList>
            <person name="Varga T."/>
            <person name="Krizsan K."/>
            <person name="Foldi C."/>
            <person name="Dima B."/>
            <person name="Sanchez-Garcia M."/>
            <person name="Sanchez-Ramirez S."/>
            <person name="Szollosi G.J."/>
            <person name="Szarkandi J.G."/>
            <person name="Papp V."/>
            <person name="Albert L."/>
            <person name="Andreopoulos W."/>
            <person name="Angelini C."/>
            <person name="Antonin V."/>
            <person name="Barry K.W."/>
            <person name="Bougher N.L."/>
            <person name="Buchanan P."/>
            <person name="Buyck B."/>
            <person name="Bense V."/>
            <person name="Catcheside P."/>
            <person name="Chovatia M."/>
            <person name="Cooper J."/>
            <person name="Damon W."/>
            <person name="Desjardin D."/>
            <person name="Finy P."/>
            <person name="Geml J."/>
            <person name="Haridas S."/>
            <person name="Hughes K."/>
            <person name="Justo A."/>
            <person name="Karasinski D."/>
            <person name="Kautmanova I."/>
            <person name="Kiss B."/>
            <person name="Kocsube S."/>
            <person name="Kotiranta H."/>
            <person name="LaButti K.M."/>
            <person name="Lechner B.E."/>
            <person name="Liimatainen K."/>
            <person name="Lipzen A."/>
            <person name="Lukacs Z."/>
            <person name="Mihaltcheva S."/>
            <person name="Morgado L.N."/>
            <person name="Niskanen T."/>
            <person name="Noordeloos M.E."/>
            <person name="Ohm R.A."/>
            <person name="Ortiz-Santana B."/>
            <person name="Ovrebo C."/>
            <person name="Racz N."/>
            <person name="Riley R."/>
            <person name="Savchenko A."/>
            <person name="Shiryaev A."/>
            <person name="Soop K."/>
            <person name="Spirin V."/>
            <person name="Szebenyi C."/>
            <person name="Tomsovsky M."/>
            <person name="Tulloss R.E."/>
            <person name="Uehling J."/>
            <person name="Grigoriev I.V."/>
            <person name="Vagvolgyi C."/>
            <person name="Papp T."/>
            <person name="Martin F.M."/>
            <person name="Miettinen O."/>
            <person name="Hibbett D.S."/>
            <person name="Nagy L.G."/>
        </authorList>
    </citation>
    <scope>NUCLEOTIDE SEQUENCE [LARGE SCALE GENOMIC DNA]</scope>
    <source>
        <strain evidence="2 3">CBS 309.79</strain>
    </source>
</reference>
<evidence type="ECO:0000259" key="1">
    <source>
        <dbReference type="Pfam" id="PF00931"/>
    </source>
</evidence>
<dbReference type="PANTHER" id="PTHR46082:SF6">
    <property type="entry name" value="AAA+ ATPASE DOMAIN-CONTAINING PROTEIN-RELATED"/>
    <property type="match status" value="1"/>
</dbReference>
<dbReference type="EMBL" id="ML178853">
    <property type="protein sequence ID" value="TFK96883.1"/>
    <property type="molecule type" value="Genomic_DNA"/>
</dbReference>
<accession>A0A5C3QEU6</accession>
<dbReference type="GO" id="GO:0016787">
    <property type="term" value="F:hydrolase activity"/>
    <property type="evidence" value="ECO:0007669"/>
    <property type="project" value="UniProtKB-KW"/>
</dbReference>
<dbReference type="AlphaFoldDB" id="A0A5C3QEU6"/>
<protein>
    <submittedName>
        <fullName evidence="2">P-loop containing nucleoside triphosphate hydrolase protein</fullName>
    </submittedName>
</protein>
<evidence type="ECO:0000313" key="3">
    <source>
        <dbReference type="Proteomes" id="UP000305067"/>
    </source>
</evidence>
<name>A0A5C3QEU6_9AGAR</name>
<evidence type="ECO:0000313" key="2">
    <source>
        <dbReference type="EMBL" id="TFK96883.1"/>
    </source>
</evidence>
<organism evidence="2 3">
    <name type="scientific">Pterulicium gracile</name>
    <dbReference type="NCBI Taxonomy" id="1884261"/>
    <lineage>
        <taxon>Eukaryota</taxon>
        <taxon>Fungi</taxon>
        <taxon>Dikarya</taxon>
        <taxon>Basidiomycota</taxon>
        <taxon>Agaricomycotina</taxon>
        <taxon>Agaricomycetes</taxon>
        <taxon>Agaricomycetidae</taxon>
        <taxon>Agaricales</taxon>
        <taxon>Pleurotineae</taxon>
        <taxon>Pterulaceae</taxon>
        <taxon>Pterulicium</taxon>
    </lineage>
</organism>
<sequence>MSGEDTPVIGVHFDASFSRMSTGRGHIGSFNNTTGTLIYNAGPALKAAPAPRCPPASLNFVGREQEQAVLWEFFFGEDVWLDERRIFSIVGMGGCGKTQLTRKFMKRVYQRFSKKNATHLVFYVDGTTHATIEASLVLIAKANGLEESSEAALAWMSNLDTEFFMYIDNADDPTINMRGFFSNSDYVRVIITTRLSEKAHHYSQGDGSILKLGSLSEEESTKLLAKTAHLSEEAVACDGSLITMLVKELYHLPLAVAQAGACISKSGWTVHLYLERFHSLRALLLDGRNDKVEATAIDDYPLHFYTTWKLSYDILPERAQALLRLCSHLHHTGITEQLFHDAYRSISNEIFASPSILFSFHEESAYVNARDFLHQFVGDEGWSTENFTWCMREACSTSILSFEGTEHYSIHPLVHSCLRGVEKESTMTAFILAASIISTDEVTWVRLVNHMQHLLTCWTHGERARIHPQILASLGAALGSVSLHNDALELLHLVLIRKQLDLGADHLGTLWAMGDLANTLRELGRYDEAELMQREVLDKRQRGLGPDHPYTILAMGNLARTLHQLGRYDEAESMEREVLDKTQRGLGPDHSDTISATRYLARTLHQLEEFSLRQTILAVLSVKEADMTTTKQAPPPHHSNIICTWHSSRVRPPTSRSAHFH</sequence>
<gene>
    <name evidence="2" type="ORF">BDV98DRAFT_296685</name>
</gene>
<keyword evidence="2" id="KW-0378">Hydrolase</keyword>
<dbReference type="Pfam" id="PF00931">
    <property type="entry name" value="NB-ARC"/>
    <property type="match status" value="1"/>
</dbReference>
<dbReference type="InterPro" id="IPR011990">
    <property type="entry name" value="TPR-like_helical_dom_sf"/>
</dbReference>
<dbReference type="SUPFAM" id="SSF48452">
    <property type="entry name" value="TPR-like"/>
    <property type="match status" value="1"/>
</dbReference>
<dbReference type="STRING" id="1884261.A0A5C3QEU6"/>
<feature type="domain" description="NB-ARC" evidence="1">
    <location>
        <begin position="82"/>
        <end position="228"/>
    </location>
</feature>